<reference evidence="1 2" key="1">
    <citation type="submission" date="2020-07" db="EMBL/GenBank/DDBJ databases">
        <title>Characterization and genome sequencing of isolate MD1, a novel member within the family Lachnospiraceae.</title>
        <authorList>
            <person name="Rettenmaier R."/>
            <person name="Di Bello L."/>
            <person name="Zinser C."/>
            <person name="Scheitz K."/>
            <person name="Liebl W."/>
            <person name="Zverlov V."/>
        </authorList>
    </citation>
    <scope>NUCLEOTIDE SEQUENCE [LARGE SCALE GENOMIC DNA]</scope>
    <source>
        <strain evidence="1 2">MD1</strain>
    </source>
</reference>
<proteinExistence type="predicted"/>
<dbReference type="EMBL" id="JACEGA010000001">
    <property type="protein sequence ID" value="MBB2181441.1"/>
    <property type="molecule type" value="Genomic_DNA"/>
</dbReference>
<dbReference type="Proteomes" id="UP000574276">
    <property type="component" value="Unassembled WGS sequence"/>
</dbReference>
<evidence type="ECO:0000313" key="2">
    <source>
        <dbReference type="Proteomes" id="UP000574276"/>
    </source>
</evidence>
<accession>A0A839JY84</accession>
<gene>
    <name evidence="1" type="ORF">H0486_00835</name>
</gene>
<name>A0A839JY84_9FIRM</name>
<keyword evidence="2" id="KW-1185">Reference proteome</keyword>
<dbReference type="RefSeq" id="WP_228351219.1">
    <property type="nucleotide sequence ID" value="NZ_JACEGA010000001.1"/>
</dbReference>
<organism evidence="1 2">
    <name type="scientific">Variimorphobacter saccharofermentans</name>
    <dbReference type="NCBI Taxonomy" id="2755051"/>
    <lineage>
        <taxon>Bacteria</taxon>
        <taxon>Bacillati</taxon>
        <taxon>Bacillota</taxon>
        <taxon>Clostridia</taxon>
        <taxon>Lachnospirales</taxon>
        <taxon>Lachnospiraceae</taxon>
        <taxon>Variimorphobacter</taxon>
    </lineage>
</organism>
<dbReference type="AlphaFoldDB" id="A0A839JY84"/>
<sequence>MNKRELTDLQIKHRQQRQIQEEIHDHRKTIRRYIVRGEKMEKEIPVIKNLTDNEFEQMLNNLKSIL</sequence>
<protein>
    <recommendedName>
        <fullName evidence="3">DUF3847 domain-containing protein</fullName>
    </recommendedName>
</protein>
<comment type="caution">
    <text evidence="1">The sequence shown here is derived from an EMBL/GenBank/DDBJ whole genome shotgun (WGS) entry which is preliminary data.</text>
</comment>
<evidence type="ECO:0000313" key="1">
    <source>
        <dbReference type="EMBL" id="MBB2181441.1"/>
    </source>
</evidence>
<evidence type="ECO:0008006" key="3">
    <source>
        <dbReference type="Google" id="ProtNLM"/>
    </source>
</evidence>